<gene>
    <name evidence="1" type="ORF">AVEN_135451_1</name>
</gene>
<evidence type="ECO:0000313" key="1">
    <source>
        <dbReference type="EMBL" id="GBL90092.1"/>
    </source>
</evidence>
<proteinExistence type="predicted"/>
<name>A0A4Y2BCQ7_ARAVE</name>
<dbReference type="EMBL" id="BGPR01000069">
    <property type="protein sequence ID" value="GBL90092.1"/>
    <property type="molecule type" value="Genomic_DNA"/>
</dbReference>
<accession>A0A4Y2BCQ7</accession>
<dbReference type="Proteomes" id="UP000499080">
    <property type="component" value="Unassembled WGS sequence"/>
</dbReference>
<comment type="caution">
    <text evidence="1">The sequence shown here is derived from an EMBL/GenBank/DDBJ whole genome shotgun (WGS) entry which is preliminary data.</text>
</comment>
<dbReference type="AlphaFoldDB" id="A0A4Y2BCQ7"/>
<keyword evidence="2" id="KW-1185">Reference proteome</keyword>
<protein>
    <submittedName>
        <fullName evidence="1">Uncharacterized protein</fullName>
    </submittedName>
</protein>
<reference evidence="1 2" key="1">
    <citation type="journal article" date="2019" name="Sci. Rep.">
        <title>Orb-weaving spider Araneus ventricosus genome elucidates the spidroin gene catalogue.</title>
        <authorList>
            <person name="Kono N."/>
            <person name="Nakamura H."/>
            <person name="Ohtoshi R."/>
            <person name="Moran D.A.P."/>
            <person name="Shinohara A."/>
            <person name="Yoshida Y."/>
            <person name="Fujiwara M."/>
            <person name="Mori M."/>
            <person name="Tomita M."/>
            <person name="Arakawa K."/>
        </authorList>
    </citation>
    <scope>NUCLEOTIDE SEQUENCE [LARGE SCALE GENOMIC DNA]</scope>
</reference>
<sequence>MCTLQRSLTMMSTGKFEYDVYCKNGKEDTRRVPIPELPYDERRLISSNNIAFLFCLLFSSHVSFRQVHQLSFRAFLSCSEEQAIKSNRGALPT</sequence>
<evidence type="ECO:0000313" key="2">
    <source>
        <dbReference type="Proteomes" id="UP000499080"/>
    </source>
</evidence>
<organism evidence="1 2">
    <name type="scientific">Araneus ventricosus</name>
    <name type="common">Orbweaver spider</name>
    <name type="synonym">Epeira ventricosa</name>
    <dbReference type="NCBI Taxonomy" id="182803"/>
    <lineage>
        <taxon>Eukaryota</taxon>
        <taxon>Metazoa</taxon>
        <taxon>Ecdysozoa</taxon>
        <taxon>Arthropoda</taxon>
        <taxon>Chelicerata</taxon>
        <taxon>Arachnida</taxon>
        <taxon>Araneae</taxon>
        <taxon>Araneomorphae</taxon>
        <taxon>Entelegynae</taxon>
        <taxon>Araneoidea</taxon>
        <taxon>Araneidae</taxon>
        <taxon>Araneus</taxon>
    </lineage>
</organism>